<organism evidence="3 4">
    <name type="scientific">Chitinasiproducens palmae</name>
    <dbReference type="NCBI Taxonomy" id="1770053"/>
    <lineage>
        <taxon>Bacteria</taxon>
        <taxon>Pseudomonadati</taxon>
        <taxon>Pseudomonadota</taxon>
        <taxon>Betaproteobacteria</taxon>
        <taxon>Burkholderiales</taxon>
        <taxon>Burkholderiaceae</taxon>
        <taxon>Chitinasiproducens</taxon>
    </lineage>
</organism>
<keyword evidence="1" id="KW-1133">Transmembrane helix</keyword>
<dbReference type="InterPro" id="IPR025235">
    <property type="entry name" value="DUF4178"/>
</dbReference>
<keyword evidence="1" id="KW-0812">Transmembrane</keyword>
<reference evidence="4" key="1">
    <citation type="submission" date="2016-09" db="EMBL/GenBank/DDBJ databases">
        <authorList>
            <person name="Varghese N."/>
            <person name="Submissions S."/>
        </authorList>
    </citation>
    <scope>NUCLEOTIDE SEQUENCE [LARGE SCALE GENOMIC DNA]</scope>
    <source>
        <strain evidence="4">JS23</strain>
    </source>
</reference>
<evidence type="ECO:0000313" key="3">
    <source>
        <dbReference type="EMBL" id="SDV47269.1"/>
    </source>
</evidence>
<accession>A0A1H2PNA4</accession>
<dbReference type="Proteomes" id="UP000243719">
    <property type="component" value="Unassembled WGS sequence"/>
</dbReference>
<protein>
    <recommendedName>
        <fullName evidence="2">DUF4178 domain-containing protein</fullName>
    </recommendedName>
</protein>
<sequence>MQQILCPQCGAPVKFQSAASVMAVCGACRSTLLKDADAVRRIGTMSEVLEDYSPIQIGTTGRFEGKRFDVVGRLQLRYDDGFWNEWYLWFDDGQGGWLSDASGQYAVTRACDATKISSRLPTFGDIQPGQTLSLRGRLFAAADVRTCRSTGGQGELPFAVGEAGWEARVADYRAADQFLTLDYSDGDTPAVYLGKAIGLDALQRGSLRPAHLIEETAGVFQGRIQALDCPNCGAPISFAAALATQVNCPSCQAVVDCSGDTAIVIAKQRKVAAFKTTLALGEKAVIDGVAYTLIGLMRCTDSDPEKPYVWIEYLLHSPQAGFLWLVETDDGWSRARVCDRWPLLPKTGNTVLLNDRRYTRKEEYTSTVQVALGAFNWRVRQGYTSRVTDYAAGNGKAPNMLTREQTDSELGWSASDDIQPAQLAEWFKRPELAKAGRKTRATRVTSGNSNLTGPAWIASLALLFMNSGNLFGSGFIRVLLGLFFIWMPLVALRLLWKGSKP</sequence>
<feature type="domain" description="DUF4178" evidence="2">
    <location>
        <begin position="281"/>
        <end position="420"/>
    </location>
</feature>
<evidence type="ECO:0000259" key="2">
    <source>
        <dbReference type="Pfam" id="PF13785"/>
    </source>
</evidence>
<dbReference type="STRING" id="1770053.SAMN05216551_102426"/>
<dbReference type="EMBL" id="FNLO01000002">
    <property type="protein sequence ID" value="SDV47269.1"/>
    <property type="molecule type" value="Genomic_DNA"/>
</dbReference>
<evidence type="ECO:0000313" key="4">
    <source>
        <dbReference type="Proteomes" id="UP000243719"/>
    </source>
</evidence>
<dbReference type="AlphaFoldDB" id="A0A1H2PNA4"/>
<keyword evidence="1" id="KW-0472">Membrane</keyword>
<dbReference type="Pfam" id="PF13785">
    <property type="entry name" value="DUF4178"/>
    <property type="match status" value="2"/>
</dbReference>
<keyword evidence="4" id="KW-1185">Reference proteome</keyword>
<dbReference type="RefSeq" id="WP_091905698.1">
    <property type="nucleotide sequence ID" value="NZ_FNLO01000002.1"/>
</dbReference>
<dbReference type="OrthoDB" id="228033at2"/>
<evidence type="ECO:0000256" key="1">
    <source>
        <dbReference type="SAM" id="Phobius"/>
    </source>
</evidence>
<feature type="transmembrane region" description="Helical" evidence="1">
    <location>
        <begin position="474"/>
        <end position="496"/>
    </location>
</feature>
<proteinExistence type="predicted"/>
<feature type="domain" description="DUF4178" evidence="2">
    <location>
        <begin position="56"/>
        <end position="197"/>
    </location>
</feature>
<name>A0A1H2PNA4_9BURK</name>
<gene>
    <name evidence="3" type="ORF">SAMN05216551_102426</name>
</gene>